<dbReference type="OrthoDB" id="270970at2759"/>
<evidence type="ECO:0000259" key="3">
    <source>
        <dbReference type="PROSITE" id="PS50004"/>
    </source>
</evidence>
<feature type="domain" description="C2" evidence="3">
    <location>
        <begin position="64"/>
        <end position="197"/>
    </location>
</feature>
<dbReference type="GO" id="GO:0016020">
    <property type="term" value="C:membrane"/>
    <property type="evidence" value="ECO:0007669"/>
    <property type="project" value="TreeGrafter"/>
</dbReference>
<dbReference type="eggNOG" id="KOG1030">
    <property type="taxonomic scope" value="Eukaryota"/>
</dbReference>
<organism evidence="4 5">
    <name type="scientific">Ectocarpus siliculosus</name>
    <name type="common">Brown alga</name>
    <name type="synonym">Conferva siliculosa</name>
    <dbReference type="NCBI Taxonomy" id="2880"/>
    <lineage>
        <taxon>Eukaryota</taxon>
        <taxon>Sar</taxon>
        <taxon>Stramenopiles</taxon>
        <taxon>Ochrophyta</taxon>
        <taxon>PX clade</taxon>
        <taxon>Phaeophyceae</taxon>
        <taxon>Ectocarpales</taxon>
        <taxon>Ectocarpaceae</taxon>
        <taxon>Ectocarpus</taxon>
    </lineage>
</organism>
<dbReference type="Pfam" id="PF00168">
    <property type="entry name" value="C2"/>
    <property type="match status" value="1"/>
</dbReference>
<keyword evidence="2" id="KW-0106">Calcium</keyword>
<dbReference type="InParanoid" id="D7FQN3"/>
<evidence type="ECO:0000313" key="4">
    <source>
        <dbReference type="EMBL" id="CBJ30628.1"/>
    </source>
</evidence>
<dbReference type="STRING" id="2880.D7FQN3"/>
<evidence type="ECO:0000256" key="1">
    <source>
        <dbReference type="ARBA" id="ARBA00022723"/>
    </source>
</evidence>
<evidence type="ECO:0000313" key="5">
    <source>
        <dbReference type="Proteomes" id="UP000002630"/>
    </source>
</evidence>
<dbReference type="CDD" id="cd00030">
    <property type="entry name" value="C2"/>
    <property type="match status" value="1"/>
</dbReference>
<dbReference type="SUPFAM" id="SSF49562">
    <property type="entry name" value="C2 domain (Calcium/lipid-binding domain, CaLB)"/>
    <property type="match status" value="1"/>
</dbReference>
<name>D7FQN3_ECTSI</name>
<keyword evidence="5" id="KW-1185">Reference proteome</keyword>
<reference evidence="4 5" key="1">
    <citation type="journal article" date="2010" name="Nature">
        <title>The Ectocarpus genome and the independent evolution of multicellularity in brown algae.</title>
        <authorList>
            <person name="Cock J.M."/>
            <person name="Sterck L."/>
            <person name="Rouze P."/>
            <person name="Scornet D."/>
            <person name="Allen A.E."/>
            <person name="Amoutzias G."/>
            <person name="Anthouard V."/>
            <person name="Artiguenave F."/>
            <person name="Aury J.M."/>
            <person name="Badger J.H."/>
            <person name="Beszteri B."/>
            <person name="Billiau K."/>
            <person name="Bonnet E."/>
            <person name="Bothwell J.H."/>
            <person name="Bowler C."/>
            <person name="Boyen C."/>
            <person name="Brownlee C."/>
            <person name="Carrano C.J."/>
            <person name="Charrier B."/>
            <person name="Cho G.Y."/>
            <person name="Coelho S.M."/>
            <person name="Collen J."/>
            <person name="Corre E."/>
            <person name="Da Silva C."/>
            <person name="Delage L."/>
            <person name="Delaroque N."/>
            <person name="Dittami S.M."/>
            <person name="Doulbeau S."/>
            <person name="Elias M."/>
            <person name="Farnham G."/>
            <person name="Gachon C.M."/>
            <person name="Gschloessl B."/>
            <person name="Heesch S."/>
            <person name="Jabbari K."/>
            <person name="Jubin C."/>
            <person name="Kawai H."/>
            <person name="Kimura K."/>
            <person name="Kloareg B."/>
            <person name="Kupper F.C."/>
            <person name="Lang D."/>
            <person name="Le Bail A."/>
            <person name="Leblanc C."/>
            <person name="Lerouge P."/>
            <person name="Lohr M."/>
            <person name="Lopez P.J."/>
            <person name="Martens C."/>
            <person name="Maumus F."/>
            <person name="Michel G."/>
            <person name="Miranda-Saavedra D."/>
            <person name="Morales J."/>
            <person name="Moreau H."/>
            <person name="Motomura T."/>
            <person name="Nagasato C."/>
            <person name="Napoli C.A."/>
            <person name="Nelson D.R."/>
            <person name="Nyvall-Collen P."/>
            <person name="Peters A.F."/>
            <person name="Pommier C."/>
            <person name="Potin P."/>
            <person name="Poulain J."/>
            <person name="Quesneville H."/>
            <person name="Read B."/>
            <person name="Rensing S.A."/>
            <person name="Ritter A."/>
            <person name="Rousvoal S."/>
            <person name="Samanta M."/>
            <person name="Samson G."/>
            <person name="Schroeder D.C."/>
            <person name="Segurens B."/>
            <person name="Strittmatter M."/>
            <person name="Tonon T."/>
            <person name="Tregear J.W."/>
            <person name="Valentin K."/>
            <person name="von Dassow P."/>
            <person name="Yamagishi T."/>
            <person name="Van de Peer Y."/>
            <person name="Wincker P."/>
        </authorList>
    </citation>
    <scope>NUCLEOTIDE SEQUENCE [LARGE SCALE GENOMIC DNA]</scope>
    <source>
        <strain evidence="5">Ec32 / CCAP1310/4</strain>
    </source>
</reference>
<dbReference type="InterPro" id="IPR035892">
    <property type="entry name" value="C2_domain_sf"/>
</dbReference>
<dbReference type="PANTHER" id="PTHR45911">
    <property type="entry name" value="C2 DOMAIN-CONTAINING PROTEIN"/>
    <property type="match status" value="1"/>
</dbReference>
<dbReference type="PANTHER" id="PTHR45911:SF4">
    <property type="entry name" value="MULTIPLE C2 AND TRANSMEMBRANE DOMAIN-CONTAINING PROTEIN"/>
    <property type="match status" value="1"/>
</dbReference>
<sequence length="242" mass="27468">MGHVQPGHDGTAMNHAGGQHEYACIAGGENHDGCDERGNAVNPIVDEADNYGWMDYRSISGWKFPAWPLLQPSTRAKMTIGTLHAKVVEARGLISRDFAGRSDPFAELELTGRYLSHGQEWSEPLRVREKTRVIKFSLNPVWNEEFSLPVRRAGAVLRIRLWDWNASIPDDPLGHIEVKMGGDLLAQKDGVPLHEPSIEERRESYGEVRLQLRFEFNELAETCSYIWPEEPPKRPLKARFRS</sequence>
<accession>D7FQN3</accession>
<dbReference type="PROSITE" id="PS50004">
    <property type="entry name" value="C2"/>
    <property type="match status" value="1"/>
</dbReference>
<protein>
    <recommendedName>
        <fullName evidence="3">C2 domain-containing protein</fullName>
    </recommendedName>
</protein>
<dbReference type="Gene3D" id="2.60.40.150">
    <property type="entry name" value="C2 domain"/>
    <property type="match status" value="1"/>
</dbReference>
<dbReference type="Proteomes" id="UP000002630">
    <property type="component" value="Unassembled WGS sequence"/>
</dbReference>
<dbReference type="AlphaFoldDB" id="D7FQN3"/>
<keyword evidence="1" id="KW-0479">Metal-binding</keyword>
<proteinExistence type="predicted"/>
<gene>
    <name evidence="4" type="ORF">Esi_0205_0031</name>
</gene>
<dbReference type="GO" id="GO:0005509">
    <property type="term" value="F:calcium ion binding"/>
    <property type="evidence" value="ECO:0007669"/>
    <property type="project" value="TreeGrafter"/>
</dbReference>
<evidence type="ECO:0000256" key="2">
    <source>
        <dbReference type="ARBA" id="ARBA00022837"/>
    </source>
</evidence>
<dbReference type="EMBL" id="FN649760">
    <property type="protein sequence ID" value="CBJ30628.1"/>
    <property type="molecule type" value="Genomic_DNA"/>
</dbReference>
<dbReference type="SMART" id="SM00239">
    <property type="entry name" value="C2"/>
    <property type="match status" value="1"/>
</dbReference>
<dbReference type="InterPro" id="IPR000008">
    <property type="entry name" value="C2_dom"/>
</dbReference>